<keyword evidence="2" id="KW-1185">Reference proteome</keyword>
<dbReference type="Proteomes" id="UP000805193">
    <property type="component" value="Unassembled WGS sequence"/>
</dbReference>
<comment type="caution">
    <text evidence="1">The sequence shown here is derived from an EMBL/GenBank/DDBJ whole genome shotgun (WGS) entry which is preliminary data.</text>
</comment>
<name>A0AC60PH23_IXOPE</name>
<accession>A0AC60PH23</accession>
<reference evidence="1 2" key="1">
    <citation type="journal article" date="2020" name="Cell">
        <title>Large-Scale Comparative Analyses of Tick Genomes Elucidate Their Genetic Diversity and Vector Capacities.</title>
        <authorList>
            <consortium name="Tick Genome and Microbiome Consortium (TIGMIC)"/>
            <person name="Jia N."/>
            <person name="Wang J."/>
            <person name="Shi W."/>
            <person name="Du L."/>
            <person name="Sun Y."/>
            <person name="Zhan W."/>
            <person name="Jiang J.F."/>
            <person name="Wang Q."/>
            <person name="Zhang B."/>
            <person name="Ji P."/>
            <person name="Bell-Sakyi L."/>
            <person name="Cui X.M."/>
            <person name="Yuan T.T."/>
            <person name="Jiang B.G."/>
            <person name="Yang W.F."/>
            <person name="Lam T.T."/>
            <person name="Chang Q.C."/>
            <person name="Ding S.J."/>
            <person name="Wang X.J."/>
            <person name="Zhu J.G."/>
            <person name="Ruan X.D."/>
            <person name="Zhao L."/>
            <person name="Wei J.T."/>
            <person name="Ye R.Z."/>
            <person name="Que T.C."/>
            <person name="Du C.H."/>
            <person name="Zhou Y.H."/>
            <person name="Cheng J.X."/>
            <person name="Dai P.F."/>
            <person name="Guo W.B."/>
            <person name="Han X.H."/>
            <person name="Huang E.J."/>
            <person name="Li L.F."/>
            <person name="Wei W."/>
            <person name="Gao Y.C."/>
            <person name="Liu J.Z."/>
            <person name="Shao H.Z."/>
            <person name="Wang X."/>
            <person name="Wang C.C."/>
            <person name="Yang T.C."/>
            <person name="Huo Q.B."/>
            <person name="Li W."/>
            <person name="Chen H.Y."/>
            <person name="Chen S.E."/>
            <person name="Zhou L.G."/>
            <person name="Ni X.B."/>
            <person name="Tian J.H."/>
            <person name="Sheng Y."/>
            <person name="Liu T."/>
            <person name="Pan Y.S."/>
            <person name="Xia L.Y."/>
            <person name="Li J."/>
            <person name="Zhao F."/>
            <person name="Cao W.C."/>
        </authorList>
    </citation>
    <scope>NUCLEOTIDE SEQUENCE [LARGE SCALE GENOMIC DNA]</scope>
    <source>
        <strain evidence="1">Iper-2018</strain>
    </source>
</reference>
<evidence type="ECO:0000313" key="1">
    <source>
        <dbReference type="EMBL" id="KAG0419127.1"/>
    </source>
</evidence>
<dbReference type="EMBL" id="JABSTQ010010659">
    <property type="protein sequence ID" value="KAG0419127.1"/>
    <property type="molecule type" value="Genomic_DNA"/>
</dbReference>
<sequence>MTSIVDAEVSASPHRTLNTICGVLSEDDFLDASEKEILEGLKDGGVVAVKRIMLRKDGKETPSKHAKENITYLEAKKRLSFLSKGGYAEVVRRGPAPRLETRATQVSPENLAADLRAPFPQQEQHAVPLGKGGPAIAVPTLPFKTVAQGQQASSSCKEGALAASSAQNRLDLSTLAALPRRRRSEALGLSPWRGSQQPRSCVARKQVPSREKRCNRWTG</sequence>
<protein>
    <submittedName>
        <fullName evidence="1">Uncharacterized protein</fullName>
    </submittedName>
</protein>
<proteinExistence type="predicted"/>
<evidence type="ECO:0000313" key="2">
    <source>
        <dbReference type="Proteomes" id="UP000805193"/>
    </source>
</evidence>
<gene>
    <name evidence="1" type="ORF">HPB47_004345</name>
</gene>
<organism evidence="1 2">
    <name type="scientific">Ixodes persulcatus</name>
    <name type="common">Taiga tick</name>
    <dbReference type="NCBI Taxonomy" id="34615"/>
    <lineage>
        <taxon>Eukaryota</taxon>
        <taxon>Metazoa</taxon>
        <taxon>Ecdysozoa</taxon>
        <taxon>Arthropoda</taxon>
        <taxon>Chelicerata</taxon>
        <taxon>Arachnida</taxon>
        <taxon>Acari</taxon>
        <taxon>Parasitiformes</taxon>
        <taxon>Ixodida</taxon>
        <taxon>Ixodoidea</taxon>
        <taxon>Ixodidae</taxon>
        <taxon>Ixodinae</taxon>
        <taxon>Ixodes</taxon>
    </lineage>
</organism>